<feature type="domain" description="Transposase IS116/IS110/IS902 C-terminal" evidence="2">
    <location>
        <begin position="275"/>
        <end position="366"/>
    </location>
</feature>
<evidence type="ECO:0000259" key="1">
    <source>
        <dbReference type="Pfam" id="PF01548"/>
    </source>
</evidence>
<dbReference type="RefSeq" id="WP_000551897.1">
    <property type="nucleotide sequence ID" value="NC_018500.1"/>
</dbReference>
<evidence type="ECO:0000259" key="2">
    <source>
        <dbReference type="Pfam" id="PF02371"/>
    </source>
</evidence>
<dbReference type="InterPro" id="IPR047650">
    <property type="entry name" value="Transpos_IS110"/>
</dbReference>
<dbReference type="InterPro" id="IPR002525">
    <property type="entry name" value="Transp_IS110-like_N"/>
</dbReference>
<dbReference type="NCBIfam" id="NF033542">
    <property type="entry name" value="transpos_IS110"/>
    <property type="match status" value="1"/>
</dbReference>
<dbReference type="Proteomes" id="UP000005259">
    <property type="component" value="Chromosome"/>
</dbReference>
<evidence type="ECO:0000313" key="4">
    <source>
        <dbReference type="Proteomes" id="UP000005259"/>
    </source>
</evidence>
<reference evidence="3 4" key="1">
    <citation type="submission" date="2012-08" db="EMBL/GenBank/DDBJ databases">
        <authorList>
            <person name="Doggett N."/>
            <person name="Teshima H."/>
            <person name="Bruce D."/>
            <person name="Detter J.C."/>
            <person name="Johnson S.L."/>
            <person name="Han C."/>
        </authorList>
    </citation>
    <scope>NUCLEOTIDE SEQUENCE [LARGE SCALE GENOMIC DNA]</scope>
    <source>
        <strain evidence="3 4">HD-771</strain>
    </source>
</reference>
<feature type="domain" description="Transposase IS110-like N-terminal" evidence="1">
    <location>
        <begin position="10"/>
        <end position="167"/>
    </location>
</feature>
<dbReference type="PANTHER" id="PTHR33055">
    <property type="entry name" value="TRANSPOSASE FOR INSERTION SEQUENCE ELEMENT IS1111A"/>
    <property type="match status" value="1"/>
</dbReference>
<organism evidence="3 4">
    <name type="scientific">Bacillus thuringiensis HD-771</name>
    <dbReference type="NCBI Taxonomy" id="1218175"/>
    <lineage>
        <taxon>Bacteria</taxon>
        <taxon>Bacillati</taxon>
        <taxon>Bacillota</taxon>
        <taxon>Bacilli</taxon>
        <taxon>Bacillales</taxon>
        <taxon>Bacillaceae</taxon>
        <taxon>Bacillus</taxon>
        <taxon>Bacillus cereus group</taxon>
    </lineage>
</organism>
<dbReference type="PANTHER" id="PTHR33055:SF15">
    <property type="entry name" value="TRANSPOSASE-RELATED"/>
    <property type="match status" value="1"/>
</dbReference>
<sequence length="411" mass="46936">MHNRQNYLYVGVDLHKEHHTAVIINCWQEKLGEIQFENKPSAFSKFLLEVETYVSDGLSVVFGLEDVGGYGRALAKYLVDHEQVVKEVNPALSFLERKSQVMIQKNDSWDAECVARILINKLNQLPDAKPNDLFWSIQQLVSRRNALVKAQSALKNQLHIQLNHHYPSYKKFFSELDGKTALAFWQQYPSPSCLEGANIKQLTAFLLDVSNNTCSVKKASDILKLVKEDGHTMKEYQETRDFLVRSIVRDIEFKKTEMKYIERELKQLVNLLDYQLETMPGIELVTASALIAEIGDVRRFSNANKLARFAGIAPVYFGSGGKGKTHKSKQGNRALHALFYNLAVQQVQVAKGSKMPRNPVFHAYYQKKLKEGKTKGQALVCIMRRLVNIVYGMMKYKTAYELPVVEEKEVV</sequence>
<dbReference type="KEGG" id="bti:BTG_03065"/>
<dbReference type="AlphaFoldDB" id="A0A9W3J4J2"/>
<dbReference type="GO" id="GO:0004803">
    <property type="term" value="F:transposase activity"/>
    <property type="evidence" value="ECO:0007669"/>
    <property type="project" value="InterPro"/>
</dbReference>
<dbReference type="EMBL" id="CP003752">
    <property type="protein sequence ID" value="AFQ14112.1"/>
    <property type="molecule type" value="Genomic_DNA"/>
</dbReference>
<dbReference type="GO" id="GO:0003677">
    <property type="term" value="F:DNA binding"/>
    <property type="evidence" value="ECO:0007669"/>
    <property type="project" value="InterPro"/>
</dbReference>
<gene>
    <name evidence="3" type="ORF">BTG_03065</name>
</gene>
<dbReference type="GO" id="GO:0006313">
    <property type="term" value="P:DNA transposition"/>
    <property type="evidence" value="ECO:0007669"/>
    <property type="project" value="InterPro"/>
</dbReference>
<dbReference type="Pfam" id="PF01548">
    <property type="entry name" value="DEDD_Tnp_IS110"/>
    <property type="match status" value="1"/>
</dbReference>
<proteinExistence type="predicted"/>
<evidence type="ECO:0000313" key="3">
    <source>
        <dbReference type="EMBL" id="AFQ14112.1"/>
    </source>
</evidence>
<name>A0A9W3J4J2_BACTU</name>
<protein>
    <submittedName>
        <fullName evidence="3">Transposase family IS110</fullName>
    </submittedName>
</protein>
<accession>A0A9W3J4J2</accession>
<dbReference type="Pfam" id="PF02371">
    <property type="entry name" value="Transposase_20"/>
    <property type="match status" value="1"/>
</dbReference>
<dbReference type="InterPro" id="IPR003346">
    <property type="entry name" value="Transposase_20"/>
</dbReference>